<dbReference type="InterPro" id="IPR023798">
    <property type="entry name" value="Ribosomal_uS7_dom"/>
</dbReference>
<sequence length="236" mass="27150">MLVRYTLNLLRICSRQHALTPCQCRVFAQPSKGYAIYPTDMVDPQPSPEYYKENLPEEGDELSIKKIKAASSSQTYSTLYNPTIDKFTNLIVKEGKKFAAERIMQTTLAHIKLVQLKQYHAATESEKAEIEVNPTTVFCEAFNNMKPVVNVRSIRHGANVYQVPYSLEEHQRFFVAGKWLLDHIRKGKPSTKAGLRIAREILAAYNNQGEVMRKKYELHKLADANRAYAHFAWKRK</sequence>
<dbReference type="InterPro" id="IPR036823">
    <property type="entry name" value="Ribosomal_uS7_dom_sf"/>
</dbReference>
<dbReference type="InterPro" id="IPR000235">
    <property type="entry name" value="Ribosomal_uS7"/>
</dbReference>
<keyword evidence="3" id="KW-0687">Ribonucleoprotein</keyword>
<protein>
    <submittedName>
        <fullName evidence="5">28S ribosomal protein S7, mitochondrial-like</fullName>
    </submittedName>
</protein>
<keyword evidence="2 5" id="KW-0689">Ribosomal protein</keyword>
<evidence type="ECO:0000313" key="5">
    <source>
        <dbReference type="EMBL" id="CAB3264012.1"/>
    </source>
</evidence>
<dbReference type="GO" id="GO:0005840">
    <property type="term" value="C:ribosome"/>
    <property type="evidence" value="ECO:0007669"/>
    <property type="project" value="UniProtKB-KW"/>
</dbReference>
<gene>
    <name evidence="5" type="primary">Mrps7</name>
</gene>
<dbReference type="GO" id="GO:1990904">
    <property type="term" value="C:ribonucleoprotein complex"/>
    <property type="evidence" value="ECO:0007669"/>
    <property type="project" value="UniProtKB-KW"/>
</dbReference>
<dbReference type="PANTHER" id="PTHR11205">
    <property type="entry name" value="RIBOSOMAL PROTEIN S7"/>
    <property type="match status" value="1"/>
</dbReference>
<dbReference type="PIRSF" id="PIRSF002122">
    <property type="entry name" value="RPS7p_RPS7a_RPS5e_RPS7o"/>
    <property type="match status" value="1"/>
</dbReference>
<name>A0A6F9DKP2_9ASCI</name>
<evidence type="ECO:0000256" key="3">
    <source>
        <dbReference type="ARBA" id="ARBA00023274"/>
    </source>
</evidence>
<dbReference type="SUPFAM" id="SSF47973">
    <property type="entry name" value="Ribosomal protein S7"/>
    <property type="match status" value="1"/>
</dbReference>
<evidence type="ECO:0000256" key="1">
    <source>
        <dbReference type="ARBA" id="ARBA00007151"/>
    </source>
</evidence>
<reference evidence="5" key="1">
    <citation type="submission" date="2020-04" db="EMBL/GenBank/DDBJ databases">
        <authorList>
            <person name="Neveu A P."/>
        </authorList>
    </citation>
    <scope>NUCLEOTIDE SEQUENCE</scope>
    <source>
        <tissue evidence="5">Whole embryo</tissue>
    </source>
</reference>
<evidence type="ECO:0000256" key="2">
    <source>
        <dbReference type="ARBA" id="ARBA00022980"/>
    </source>
</evidence>
<dbReference type="Pfam" id="PF00177">
    <property type="entry name" value="Ribosomal_S7"/>
    <property type="match status" value="1"/>
</dbReference>
<dbReference type="EMBL" id="LR788150">
    <property type="protein sequence ID" value="CAB3264012.1"/>
    <property type="molecule type" value="mRNA"/>
</dbReference>
<dbReference type="GO" id="GO:0006412">
    <property type="term" value="P:translation"/>
    <property type="evidence" value="ECO:0007669"/>
    <property type="project" value="InterPro"/>
</dbReference>
<accession>A0A6F9DKP2</accession>
<organism evidence="5">
    <name type="scientific">Phallusia mammillata</name>
    <dbReference type="NCBI Taxonomy" id="59560"/>
    <lineage>
        <taxon>Eukaryota</taxon>
        <taxon>Metazoa</taxon>
        <taxon>Chordata</taxon>
        <taxon>Tunicata</taxon>
        <taxon>Ascidiacea</taxon>
        <taxon>Phlebobranchia</taxon>
        <taxon>Ascidiidae</taxon>
        <taxon>Phallusia</taxon>
    </lineage>
</organism>
<proteinExistence type="evidence at transcript level"/>
<dbReference type="AlphaFoldDB" id="A0A6F9DKP2"/>
<feature type="domain" description="Small ribosomal subunit protein uS7" evidence="4">
    <location>
        <begin position="78"/>
        <end position="226"/>
    </location>
</feature>
<evidence type="ECO:0000259" key="4">
    <source>
        <dbReference type="Pfam" id="PF00177"/>
    </source>
</evidence>
<dbReference type="Gene3D" id="1.10.455.10">
    <property type="entry name" value="Ribosomal protein S7 domain"/>
    <property type="match status" value="1"/>
</dbReference>
<comment type="similarity">
    <text evidence="1">Belongs to the universal ribosomal protein uS7 family.</text>
</comment>